<feature type="transmembrane region" description="Helical" evidence="1">
    <location>
        <begin position="155"/>
        <end position="177"/>
    </location>
</feature>
<name>A0ABY9Q0U8_9FIRM</name>
<evidence type="ECO:0000313" key="3">
    <source>
        <dbReference type="Proteomes" id="UP001235030"/>
    </source>
</evidence>
<dbReference type="EMBL" id="CP101637">
    <property type="protein sequence ID" value="WMT81575.1"/>
    <property type="molecule type" value="Genomic_DNA"/>
</dbReference>
<sequence>MPMYGYGGLGYYRFDPTMFLLIPAILLTLYAQYKVSSTTNRFFNVRANRGYTGEDTARKILDSNGLYNVRIEMVGGRLSDHYDPRSKVLRLSQDVYSGTSITSVAVAAHECGHAIQHAHGYAPLNIRSSLVPVVNFASSMSWILIMIGFFTTRGIFLQIGILLFSASVLFQIVTLPVEFNASSRALTQLTSLGIVDDREVRQSRKVLQAAALTYVAAAVTAILQLLRLLMIANNRDD</sequence>
<dbReference type="InterPro" id="IPR007395">
    <property type="entry name" value="Zn_peptidase_2"/>
</dbReference>
<evidence type="ECO:0008006" key="4">
    <source>
        <dbReference type="Google" id="ProtNLM"/>
    </source>
</evidence>
<dbReference type="Proteomes" id="UP001235030">
    <property type="component" value="Chromosome"/>
</dbReference>
<feature type="transmembrane region" description="Helical" evidence="1">
    <location>
        <begin position="130"/>
        <end position="149"/>
    </location>
</feature>
<dbReference type="PANTHER" id="PTHR36434">
    <property type="entry name" value="MEMBRANE PROTEASE YUGP-RELATED"/>
    <property type="match status" value="1"/>
</dbReference>
<feature type="transmembrane region" description="Helical" evidence="1">
    <location>
        <begin position="12"/>
        <end position="31"/>
    </location>
</feature>
<evidence type="ECO:0000256" key="1">
    <source>
        <dbReference type="SAM" id="Phobius"/>
    </source>
</evidence>
<proteinExistence type="predicted"/>
<keyword evidence="3" id="KW-1185">Reference proteome</keyword>
<reference evidence="2 3" key="1">
    <citation type="submission" date="2022-07" db="EMBL/GenBank/DDBJ databases">
        <title>Genome sequence of Terrisporobacter mayombei DSM6539.</title>
        <authorList>
            <person name="Boeer T."/>
            <person name="Bengelsdorf F.R."/>
            <person name="Daniel R."/>
            <person name="Poehlein A."/>
        </authorList>
    </citation>
    <scope>NUCLEOTIDE SEQUENCE [LARGE SCALE GENOMIC DNA]</scope>
    <source>
        <strain evidence="2 3">DSM 6539</strain>
    </source>
</reference>
<dbReference type="PANTHER" id="PTHR36434:SF1">
    <property type="entry name" value="MEMBRANE PROTEASE YUGP-RELATED"/>
    <property type="match status" value="1"/>
</dbReference>
<gene>
    <name evidence="2" type="ORF">TEMA_19170</name>
</gene>
<organism evidence="2 3">
    <name type="scientific">Terrisporobacter mayombei</name>
    <dbReference type="NCBI Taxonomy" id="1541"/>
    <lineage>
        <taxon>Bacteria</taxon>
        <taxon>Bacillati</taxon>
        <taxon>Bacillota</taxon>
        <taxon>Clostridia</taxon>
        <taxon>Peptostreptococcales</taxon>
        <taxon>Peptostreptococcaceae</taxon>
        <taxon>Terrisporobacter</taxon>
    </lineage>
</organism>
<accession>A0ABY9Q0U8</accession>
<keyword evidence="1" id="KW-0472">Membrane</keyword>
<protein>
    <recommendedName>
        <fullName evidence="4">Peptidase</fullName>
    </recommendedName>
</protein>
<feature type="transmembrane region" description="Helical" evidence="1">
    <location>
        <begin position="211"/>
        <end position="232"/>
    </location>
</feature>
<keyword evidence="1" id="KW-0812">Transmembrane</keyword>
<keyword evidence="1" id="KW-1133">Transmembrane helix</keyword>
<dbReference type="Pfam" id="PF04298">
    <property type="entry name" value="Zn_peptidase_2"/>
    <property type="match status" value="1"/>
</dbReference>
<evidence type="ECO:0000313" key="2">
    <source>
        <dbReference type="EMBL" id="WMT81575.1"/>
    </source>
</evidence>